<reference evidence="7 8" key="1">
    <citation type="submission" date="2018-05" db="EMBL/GenBank/DDBJ databases">
        <title>Genomic Encyclopedia of Type Strains, Phase IV (KMG-IV): sequencing the most valuable type-strain genomes for metagenomic binning, comparative biology and taxonomic classification.</title>
        <authorList>
            <person name="Goeker M."/>
        </authorList>
    </citation>
    <scope>NUCLEOTIDE SEQUENCE [LARGE SCALE GENOMIC DNA]</scope>
    <source>
        <strain evidence="7 8">DSM 45480</strain>
    </source>
</reference>
<dbReference type="EMBL" id="QGHB01000023">
    <property type="protein sequence ID" value="PWK80676.1"/>
    <property type="molecule type" value="Genomic_DNA"/>
</dbReference>
<name>A0A316HJN1_9PSEU</name>
<evidence type="ECO:0000256" key="1">
    <source>
        <dbReference type="ARBA" id="ARBA00004127"/>
    </source>
</evidence>
<organism evidence="7 8">
    <name type="scientific">Lentzea atacamensis</name>
    <dbReference type="NCBI Taxonomy" id="531938"/>
    <lineage>
        <taxon>Bacteria</taxon>
        <taxon>Bacillati</taxon>
        <taxon>Actinomycetota</taxon>
        <taxon>Actinomycetes</taxon>
        <taxon>Pseudonocardiales</taxon>
        <taxon>Pseudonocardiaceae</taxon>
        <taxon>Lentzea</taxon>
    </lineage>
</organism>
<feature type="transmembrane region" description="Helical" evidence="5">
    <location>
        <begin position="253"/>
        <end position="286"/>
    </location>
</feature>
<sequence>MTKYFTELGARLVSRADRFEPRGLPLSIGRCVLALSQLVTLVFTTPSALFHVTDVSPGGLTCGGLRSVSLWCVTSVFDDGLAIGKVLAITVLLVVLSGYRPKITSVMHWYVAFSMATAMPDPDGADYVLQVTTMLMVPLCLGDDRTWQWGSVRRPLPGVWRGAAFAARIALQMQLCAVYLGAVVTKLMDPLWQQGSALLAVAYHPYAGFPRALLELLEPLLRSYWPVALAGWLVIAVQVGITVLIWGRTRARWYAFVLGLGLHTAIAVFMQLAGFGLTMIGVLVVVCLVPGNNDEGELREHDRIHQRRAVRAGSGEPA</sequence>
<keyword evidence="3 5" id="KW-1133">Transmembrane helix</keyword>
<evidence type="ECO:0000259" key="6">
    <source>
        <dbReference type="SMART" id="SM00752"/>
    </source>
</evidence>
<dbReference type="PANTHER" id="PTHR39535:SF2">
    <property type="entry name" value="HTTM DOMAIN-CONTAINING PROTEIN"/>
    <property type="match status" value="1"/>
</dbReference>
<dbReference type="Proteomes" id="UP000246005">
    <property type="component" value="Unassembled WGS sequence"/>
</dbReference>
<feature type="transmembrane region" description="Helical" evidence="5">
    <location>
        <begin position="224"/>
        <end position="246"/>
    </location>
</feature>
<dbReference type="PANTHER" id="PTHR39535">
    <property type="entry name" value="SPORULATION-DELAYING PROTEIN SDPB"/>
    <property type="match status" value="1"/>
</dbReference>
<evidence type="ECO:0000256" key="5">
    <source>
        <dbReference type="SAM" id="Phobius"/>
    </source>
</evidence>
<feature type="domain" description="HTTM-like" evidence="6">
    <location>
        <begin position="18"/>
        <end position="291"/>
    </location>
</feature>
<evidence type="ECO:0000256" key="4">
    <source>
        <dbReference type="ARBA" id="ARBA00023136"/>
    </source>
</evidence>
<evidence type="ECO:0000256" key="2">
    <source>
        <dbReference type="ARBA" id="ARBA00022692"/>
    </source>
</evidence>
<dbReference type="InterPro" id="IPR052964">
    <property type="entry name" value="Sporulation_signal_mat"/>
</dbReference>
<accession>A0A316HJN1</accession>
<protein>
    <submittedName>
        <fullName evidence="7">Antimicrobial peptide system SdpB family protein</fullName>
    </submittedName>
</protein>
<dbReference type="SMART" id="SM00752">
    <property type="entry name" value="HTTM"/>
    <property type="match status" value="1"/>
</dbReference>
<evidence type="ECO:0000256" key="3">
    <source>
        <dbReference type="ARBA" id="ARBA00022989"/>
    </source>
</evidence>
<keyword evidence="2 5" id="KW-0812">Transmembrane</keyword>
<comment type="caution">
    <text evidence="7">The sequence shown here is derived from an EMBL/GenBank/DDBJ whole genome shotgun (WGS) entry which is preliminary data.</text>
</comment>
<keyword evidence="4 5" id="KW-0472">Membrane</keyword>
<evidence type="ECO:0000313" key="8">
    <source>
        <dbReference type="Proteomes" id="UP000246005"/>
    </source>
</evidence>
<dbReference type="RefSeq" id="WP_109642301.1">
    <property type="nucleotide sequence ID" value="NZ_QGHB01000023.1"/>
</dbReference>
<dbReference type="GO" id="GO:0012505">
    <property type="term" value="C:endomembrane system"/>
    <property type="evidence" value="ECO:0007669"/>
    <property type="project" value="UniProtKB-SubCell"/>
</dbReference>
<proteinExistence type="predicted"/>
<evidence type="ECO:0000313" key="7">
    <source>
        <dbReference type="EMBL" id="PWK80676.1"/>
    </source>
</evidence>
<gene>
    <name evidence="7" type="ORF">C8D88_12340</name>
</gene>
<comment type="subcellular location">
    <subcellularLocation>
        <location evidence="1">Endomembrane system</location>
        <topology evidence="1">Multi-pass membrane protein</topology>
    </subcellularLocation>
</comment>
<dbReference type="AlphaFoldDB" id="A0A316HJN1"/>
<dbReference type="InterPro" id="IPR011020">
    <property type="entry name" value="HTTM-like"/>
</dbReference>